<dbReference type="AlphaFoldDB" id="A0A2N9DU90"/>
<keyword evidence="3" id="KW-1185">Reference proteome</keyword>
<gene>
    <name evidence="2" type="ORF">LFUMFP_170067</name>
</gene>
<protein>
    <submittedName>
        <fullName evidence="2">Uncharacterized protein</fullName>
    </submittedName>
</protein>
<accession>A0A2N9DU90</accession>
<evidence type="ECO:0000313" key="3">
    <source>
        <dbReference type="Proteomes" id="UP000238739"/>
    </source>
</evidence>
<evidence type="ECO:0000313" key="2">
    <source>
        <dbReference type="EMBL" id="SPC37601.1"/>
    </source>
</evidence>
<proteinExistence type="predicted"/>
<dbReference type="Proteomes" id="UP000238739">
    <property type="component" value="Unassembled WGS sequence"/>
</dbReference>
<sequence length="50" mass="5457">MADLSETQAPSNLTVINSRFSNDSGESNVEATSQRDDKKWGKKTISISVI</sequence>
<dbReference type="EMBL" id="OGVC01000009">
    <property type="protein sequence ID" value="SPC37601.1"/>
    <property type="molecule type" value="Genomic_DNA"/>
</dbReference>
<evidence type="ECO:0000256" key="1">
    <source>
        <dbReference type="SAM" id="MobiDB-lite"/>
    </source>
</evidence>
<reference evidence="2" key="1">
    <citation type="submission" date="2018-01" db="EMBL/GenBank/DDBJ databases">
        <authorList>
            <person name="Chaillou S."/>
        </authorList>
    </citation>
    <scope>NUCLEOTIDE SEQUENCE [LARGE SCALE GENOMIC DNA]</scope>
    <source>
        <strain evidence="2">MFPC41A2801</strain>
    </source>
</reference>
<comment type="caution">
    <text evidence="2">The sequence shown here is derived from an EMBL/GenBank/DDBJ whole genome shotgun (WGS) entry which is preliminary data.</text>
</comment>
<name>A0A2N9DU90_9LACO</name>
<feature type="compositionally biased region" description="Polar residues" evidence="1">
    <location>
        <begin position="1"/>
        <end position="32"/>
    </location>
</feature>
<feature type="region of interest" description="Disordered" evidence="1">
    <location>
        <begin position="1"/>
        <end position="50"/>
    </location>
</feature>
<organism evidence="2 3">
    <name type="scientific">Latilactobacillus fuchuensis</name>
    <dbReference type="NCBI Taxonomy" id="164393"/>
    <lineage>
        <taxon>Bacteria</taxon>
        <taxon>Bacillati</taxon>
        <taxon>Bacillota</taxon>
        <taxon>Bacilli</taxon>
        <taxon>Lactobacillales</taxon>
        <taxon>Lactobacillaceae</taxon>
        <taxon>Latilactobacillus</taxon>
    </lineage>
</organism>